<proteinExistence type="predicted"/>
<feature type="domain" description="Exportin-5 C-terminal" evidence="1">
    <location>
        <begin position="2"/>
        <end position="320"/>
    </location>
</feature>
<dbReference type="InterPro" id="IPR011989">
    <property type="entry name" value="ARM-like"/>
</dbReference>
<dbReference type="Pfam" id="PF19273">
    <property type="entry name" value="Exportin-5"/>
    <property type="match status" value="1"/>
</dbReference>
<dbReference type="InterPro" id="IPR045478">
    <property type="entry name" value="Exportin-5_C"/>
</dbReference>
<dbReference type="Proteomes" id="UP000271889">
    <property type="component" value="Unassembled WGS sequence"/>
</dbReference>
<keyword evidence="3" id="KW-1185">Reference proteome</keyword>
<evidence type="ECO:0000313" key="3">
    <source>
        <dbReference type="Proteomes" id="UP000271889"/>
    </source>
</evidence>
<protein>
    <recommendedName>
        <fullName evidence="1">Exportin-5 C-terminal domain-containing protein</fullName>
    </recommendedName>
</protein>
<sequence length="323" mass="36474">MLKPIYPCFFKLARCLLEINLEQSKILIHPSIREGLTEMVESEKQQIYCGHGSVGKTIGMVPSTPIVADNDVVAVERQYVHDLNEQVVTIIGTAVTKFPKIIFTLPLIKELLNCLVSNLDLIPEFNLRLWIKKGWKLILEYCPAENFSTLKNFFECIADSMQKRLEKMWDNISSKYHDSEPTEQEVFYEHLTCVVSREYIDFLRVCYLSCDSDAGTIRLSPLGRWLFVSKTGLSSVITTAFSSLNYRDSLLAVKSAPLCKALAEALMDYYDDEAGVYMLVSTIRSLQLHGTDEAAGSVLTTLVFHIYCALVCCVRSAHQVTSI</sequence>
<dbReference type="AlphaFoldDB" id="A0A3P6QY54"/>
<name>A0A3P6QY54_CYLGO</name>
<dbReference type="OrthoDB" id="2215036at2759"/>
<gene>
    <name evidence="2" type="ORF">CGOC_LOCUS1953</name>
</gene>
<evidence type="ECO:0000259" key="1">
    <source>
        <dbReference type="Pfam" id="PF19273"/>
    </source>
</evidence>
<evidence type="ECO:0000313" key="2">
    <source>
        <dbReference type="EMBL" id="VDK51067.1"/>
    </source>
</evidence>
<reference evidence="2 3" key="1">
    <citation type="submission" date="2018-11" db="EMBL/GenBank/DDBJ databases">
        <authorList>
            <consortium name="Pathogen Informatics"/>
        </authorList>
    </citation>
    <scope>NUCLEOTIDE SEQUENCE [LARGE SCALE GENOMIC DNA]</scope>
</reference>
<dbReference type="EMBL" id="UYRV01004073">
    <property type="protein sequence ID" value="VDK51067.1"/>
    <property type="molecule type" value="Genomic_DNA"/>
</dbReference>
<dbReference type="Gene3D" id="1.25.10.10">
    <property type="entry name" value="Leucine-rich Repeat Variant"/>
    <property type="match status" value="1"/>
</dbReference>
<organism evidence="2 3">
    <name type="scientific">Cylicostephanus goldi</name>
    <name type="common">Nematode worm</name>
    <dbReference type="NCBI Taxonomy" id="71465"/>
    <lineage>
        <taxon>Eukaryota</taxon>
        <taxon>Metazoa</taxon>
        <taxon>Ecdysozoa</taxon>
        <taxon>Nematoda</taxon>
        <taxon>Chromadorea</taxon>
        <taxon>Rhabditida</taxon>
        <taxon>Rhabditina</taxon>
        <taxon>Rhabditomorpha</taxon>
        <taxon>Strongyloidea</taxon>
        <taxon>Strongylidae</taxon>
        <taxon>Cylicostephanus</taxon>
    </lineage>
</organism>
<accession>A0A3P6QY54</accession>